<accession>A0A8X6NGI7</accession>
<evidence type="ECO:0000256" key="1">
    <source>
        <dbReference type="SAM" id="MobiDB-lite"/>
    </source>
</evidence>
<dbReference type="Proteomes" id="UP000887013">
    <property type="component" value="Unassembled WGS sequence"/>
</dbReference>
<reference evidence="2" key="1">
    <citation type="submission" date="2020-08" db="EMBL/GenBank/DDBJ databases">
        <title>Multicomponent nature underlies the extraordinary mechanical properties of spider dragline silk.</title>
        <authorList>
            <person name="Kono N."/>
            <person name="Nakamura H."/>
            <person name="Mori M."/>
            <person name="Yoshida Y."/>
            <person name="Ohtoshi R."/>
            <person name="Malay A.D."/>
            <person name="Moran D.A.P."/>
            <person name="Tomita M."/>
            <person name="Numata K."/>
            <person name="Arakawa K."/>
        </authorList>
    </citation>
    <scope>NUCLEOTIDE SEQUENCE</scope>
</reference>
<feature type="region of interest" description="Disordered" evidence="1">
    <location>
        <begin position="1"/>
        <end position="41"/>
    </location>
</feature>
<organism evidence="2 3">
    <name type="scientific">Nephila pilipes</name>
    <name type="common">Giant wood spider</name>
    <name type="synonym">Nephila maculata</name>
    <dbReference type="NCBI Taxonomy" id="299642"/>
    <lineage>
        <taxon>Eukaryota</taxon>
        <taxon>Metazoa</taxon>
        <taxon>Ecdysozoa</taxon>
        <taxon>Arthropoda</taxon>
        <taxon>Chelicerata</taxon>
        <taxon>Arachnida</taxon>
        <taxon>Araneae</taxon>
        <taxon>Araneomorphae</taxon>
        <taxon>Entelegynae</taxon>
        <taxon>Araneoidea</taxon>
        <taxon>Nephilidae</taxon>
        <taxon>Nephila</taxon>
    </lineage>
</organism>
<gene>
    <name evidence="2" type="ORF">NPIL_613021</name>
</gene>
<dbReference type="AlphaFoldDB" id="A0A8X6NGI7"/>
<evidence type="ECO:0000313" key="3">
    <source>
        <dbReference type="Proteomes" id="UP000887013"/>
    </source>
</evidence>
<sequence length="92" mass="10248">MVDPNTIHFRSTFGHNRDPYTGTHDRILGPSFKTNPGLNRDPLTRTRVRLLGLCLKKEPRGGPPFSAHIRHPPINRTTSPGWSPNKAGNKGN</sequence>
<proteinExistence type="predicted"/>
<dbReference type="EMBL" id="BMAW01057935">
    <property type="protein sequence ID" value="GFT13739.1"/>
    <property type="molecule type" value="Genomic_DNA"/>
</dbReference>
<name>A0A8X6NGI7_NEPPI</name>
<comment type="caution">
    <text evidence="2">The sequence shown here is derived from an EMBL/GenBank/DDBJ whole genome shotgun (WGS) entry which is preliminary data.</text>
</comment>
<evidence type="ECO:0000313" key="2">
    <source>
        <dbReference type="EMBL" id="GFT13739.1"/>
    </source>
</evidence>
<feature type="region of interest" description="Disordered" evidence="1">
    <location>
        <begin position="57"/>
        <end position="92"/>
    </location>
</feature>
<feature type="compositionally biased region" description="Basic and acidic residues" evidence="1">
    <location>
        <begin position="15"/>
        <end position="27"/>
    </location>
</feature>
<keyword evidence="3" id="KW-1185">Reference proteome</keyword>
<protein>
    <submittedName>
        <fullName evidence="2">Uncharacterized protein</fullName>
    </submittedName>
</protein>